<evidence type="ECO:0000259" key="2">
    <source>
        <dbReference type="Pfam" id="PF12708"/>
    </source>
</evidence>
<dbReference type="SUPFAM" id="SSF51126">
    <property type="entry name" value="Pectin lyase-like"/>
    <property type="match status" value="2"/>
</dbReference>
<keyword evidence="4" id="KW-1185">Reference proteome</keyword>
<feature type="signal peptide" evidence="1">
    <location>
        <begin position="1"/>
        <end position="27"/>
    </location>
</feature>
<feature type="domain" description="Rhamnogalacturonase A/B/Epimerase-like pectate lyase" evidence="2">
    <location>
        <begin position="48"/>
        <end position="125"/>
    </location>
</feature>
<dbReference type="InterPro" id="IPR011050">
    <property type="entry name" value="Pectin_lyase_fold/virulence"/>
</dbReference>
<dbReference type="PROSITE" id="PS51318">
    <property type="entry name" value="TAT"/>
    <property type="match status" value="1"/>
</dbReference>
<organism evidence="3 4">
    <name type="scientific">Beutenbergia cavernae (strain ATCC BAA-8 / DSM 12333 / CCUG 43141 / JCM 11478 / NBRC 16432 / NCIMB 13614 / HKI 0122)</name>
    <dbReference type="NCBI Taxonomy" id="471853"/>
    <lineage>
        <taxon>Bacteria</taxon>
        <taxon>Bacillati</taxon>
        <taxon>Actinomycetota</taxon>
        <taxon>Actinomycetes</taxon>
        <taxon>Micrococcales</taxon>
        <taxon>Beutenbergiaceae</taxon>
        <taxon>Beutenbergia</taxon>
    </lineage>
</organism>
<evidence type="ECO:0000313" key="4">
    <source>
        <dbReference type="Proteomes" id="UP000007962"/>
    </source>
</evidence>
<accession>C5C4Z4</accession>
<dbReference type="EMBL" id="CP001618">
    <property type="protein sequence ID" value="ACQ80122.1"/>
    <property type="molecule type" value="Genomic_DNA"/>
</dbReference>
<evidence type="ECO:0000313" key="3">
    <source>
        <dbReference type="EMBL" id="ACQ80122.1"/>
    </source>
</evidence>
<sequence length="536" mass="55778">MAFPETNLDRRTVLALASAGTAGAALAASAAPAAAAAAPAGAGPTAVVTDFGADPTGVEHAGAAFQACLDSLPPSGGTVLVPPGTYLLAGQQVVELRSNLTIEGAGATIVRRERTGSYTAFTGLSHGRQGRRSGVVNVTMRGLRFRGDFTARATICVMALHHCADIRIEGCEFVECQGGAGHTFDLNGCDDITFTDCTWRGYHSVPTHAPTIETIQLDASHSSAVSYPDDPGSYDALSTHHVTIERCRFLPLDLDAEPGAVVPADHARSFPAPNPVGAHHSAYEQAYVGLVMRDVEVVDPVSDPRPAQNQDNAAVRGVIHVPQARDVLLENVTVRSTTGAVSNRVVMLSSMSYGHIASADDVPGPKGYYPEPMRCADVTIRNLVVEGFTAVEGEDPAQNPIIVVSGVDEGPAENIDIQASIHGDVTTAVLVEKARNVRLALEITGSARGVDVTDSSGLNVAGGRFDDVGTPVVLTDVERFTIAGVVGTHSGTQPVAVVMDDLTDHGVIAGTRWSGYEAVATGGGHHVIERGNRATP</sequence>
<feature type="chain" id="PRO_5002947421" description="Rhamnogalacturonase A/B/Epimerase-like pectate lyase domain-containing protein" evidence="1">
    <location>
        <begin position="28"/>
        <end position="536"/>
    </location>
</feature>
<dbReference type="STRING" id="471853.Bcav_1866"/>
<evidence type="ECO:0000256" key="1">
    <source>
        <dbReference type="SAM" id="SignalP"/>
    </source>
</evidence>
<dbReference type="AlphaFoldDB" id="C5C4Z4"/>
<proteinExistence type="predicted"/>
<dbReference type="InterPro" id="IPR024535">
    <property type="entry name" value="RHGA/B-epi-like_pectate_lyase"/>
</dbReference>
<dbReference type="InterPro" id="IPR012334">
    <property type="entry name" value="Pectin_lyas_fold"/>
</dbReference>
<keyword evidence="1" id="KW-0732">Signal</keyword>
<name>C5C4Z4_BEUC1</name>
<dbReference type="Gene3D" id="2.160.20.10">
    <property type="entry name" value="Single-stranded right-handed beta-helix, Pectin lyase-like"/>
    <property type="match status" value="1"/>
</dbReference>
<dbReference type="eggNOG" id="COG5434">
    <property type="taxonomic scope" value="Bacteria"/>
</dbReference>
<dbReference type="HOGENOM" id="CLU_513570_0_0_11"/>
<dbReference type="KEGG" id="bcv:Bcav_1866"/>
<reference evidence="3 4" key="1">
    <citation type="journal article" date="2009" name="Stand. Genomic Sci.">
        <title>Complete genome sequence of Beutenbergia cavernae type strain (HKI 0122).</title>
        <authorList>
            <person name="Land M."/>
            <person name="Pukall R."/>
            <person name="Abt B."/>
            <person name="Goker M."/>
            <person name="Rohde M."/>
            <person name="Glavina Del Rio T."/>
            <person name="Tice H."/>
            <person name="Copeland A."/>
            <person name="Cheng J.F."/>
            <person name="Lucas S."/>
            <person name="Chen F."/>
            <person name="Nolan M."/>
            <person name="Bruce D."/>
            <person name="Goodwin L."/>
            <person name="Pitluck S."/>
            <person name="Ivanova N."/>
            <person name="Mavromatis K."/>
            <person name="Ovchinnikova G."/>
            <person name="Pati A."/>
            <person name="Chen A."/>
            <person name="Palaniappan K."/>
            <person name="Hauser L."/>
            <person name="Chang Y.J."/>
            <person name="Jefferies C.C."/>
            <person name="Saunders E."/>
            <person name="Brettin T."/>
            <person name="Detter J.C."/>
            <person name="Han C."/>
            <person name="Chain P."/>
            <person name="Bristow J."/>
            <person name="Eisen J.A."/>
            <person name="Markowitz V."/>
            <person name="Hugenholtz P."/>
            <person name="Kyrpides N.C."/>
            <person name="Klenk H.P."/>
            <person name="Lapidus A."/>
        </authorList>
    </citation>
    <scope>NUCLEOTIDE SEQUENCE [LARGE SCALE GENOMIC DNA]</scope>
    <source>
        <strain evidence="4">ATCC BAA-8 / DSM 12333 / NBRC 16432</strain>
    </source>
</reference>
<dbReference type="Pfam" id="PF12708">
    <property type="entry name" value="Pect-lyase_RHGA_epim"/>
    <property type="match status" value="1"/>
</dbReference>
<dbReference type="Proteomes" id="UP000007962">
    <property type="component" value="Chromosome"/>
</dbReference>
<protein>
    <recommendedName>
        <fullName evidence="2">Rhamnogalacturonase A/B/Epimerase-like pectate lyase domain-containing protein</fullName>
    </recommendedName>
</protein>
<gene>
    <name evidence="3" type="ordered locus">Bcav_1866</name>
</gene>
<dbReference type="InterPro" id="IPR006311">
    <property type="entry name" value="TAT_signal"/>
</dbReference>
<dbReference type="OrthoDB" id="2404754at2"/>
<dbReference type="RefSeq" id="WP_015882362.1">
    <property type="nucleotide sequence ID" value="NC_012669.1"/>
</dbReference>